<dbReference type="GeneID" id="50133410"/>
<dbReference type="Proteomes" id="UP001164713">
    <property type="component" value="Chromosome"/>
</dbReference>
<gene>
    <name evidence="2" type="ORF">CUU63_18990</name>
    <name evidence="1" type="ORF">MOF03_15765</name>
    <name evidence="3" type="ORF">O0R52_09210</name>
</gene>
<reference evidence="3" key="3">
    <citation type="submission" date="2022-12" db="EMBL/GenBank/DDBJ databases">
        <title>Genomic of Bacillus halotolerans.</title>
        <authorList>
            <person name="Xu G."/>
            <person name="Ding Y."/>
        </authorList>
    </citation>
    <scope>NUCLEOTIDE SEQUENCE</scope>
    <source>
        <strain evidence="3">B13</strain>
    </source>
</reference>
<dbReference type="AlphaFoldDB" id="A0A9Q6A615"/>
<dbReference type="EMBL" id="PGUV01000016">
    <property type="protein sequence ID" value="PLS04577.1"/>
    <property type="molecule type" value="Genomic_DNA"/>
</dbReference>
<proteinExistence type="predicted"/>
<evidence type="ECO:0000313" key="5">
    <source>
        <dbReference type="Proteomes" id="UP001164713"/>
    </source>
</evidence>
<keyword evidence="5" id="KW-1185">Reference proteome</keyword>
<reference evidence="1" key="2">
    <citation type="submission" date="2022-02" db="EMBL/GenBank/DDBJ databases">
        <title>Crop Bioprotection Bacillus Genome Sequencing.</title>
        <authorList>
            <person name="Dunlap C."/>
        </authorList>
    </citation>
    <scope>NUCLEOTIDE SEQUENCE</scope>
    <source>
        <strain evidence="1">EC49O2N-C10</strain>
    </source>
</reference>
<reference evidence="2 4" key="1">
    <citation type="submission" date="2017-12" db="EMBL/GenBank/DDBJ databases">
        <title>Comparative Functional Genomics of Dry Heat Resistant strains isolated from the Viking Spacecraft.</title>
        <authorList>
            <person name="Seuylemezian A."/>
            <person name="Cooper K."/>
            <person name="Vaishampayan P."/>
        </authorList>
    </citation>
    <scope>NUCLEOTIDE SEQUENCE [LARGE SCALE GENOMIC DNA]</scope>
    <source>
        <strain evidence="2 4">V48-19</strain>
    </source>
</reference>
<dbReference type="Proteomes" id="UP001073053">
    <property type="component" value="Unassembled WGS sequence"/>
</dbReference>
<dbReference type="Proteomes" id="UP000234803">
    <property type="component" value="Unassembled WGS sequence"/>
</dbReference>
<accession>A0A9Q6A615</accession>
<evidence type="ECO:0000313" key="1">
    <source>
        <dbReference type="EMBL" id="MCY9186093.1"/>
    </source>
</evidence>
<dbReference type="Pfam" id="PF25846">
    <property type="entry name" value="YmzB"/>
    <property type="match status" value="1"/>
</dbReference>
<dbReference type="RefSeq" id="WP_024121485.1">
    <property type="nucleotide sequence ID" value="NZ_ASJT01000048.1"/>
</dbReference>
<dbReference type="InterPro" id="IPR058926">
    <property type="entry name" value="YmzB-like"/>
</dbReference>
<evidence type="ECO:0000313" key="3">
    <source>
        <dbReference type="EMBL" id="WAT23112.1"/>
    </source>
</evidence>
<dbReference type="EMBL" id="CP114066">
    <property type="protein sequence ID" value="WAT23112.1"/>
    <property type="molecule type" value="Genomic_DNA"/>
</dbReference>
<evidence type="ECO:0000313" key="2">
    <source>
        <dbReference type="EMBL" id="PLS04577.1"/>
    </source>
</evidence>
<organism evidence="2 4">
    <name type="scientific">Bacillus halotolerans</name>
    <dbReference type="NCBI Taxonomy" id="260554"/>
    <lineage>
        <taxon>Bacteria</taxon>
        <taxon>Bacillati</taxon>
        <taxon>Bacillota</taxon>
        <taxon>Bacilli</taxon>
        <taxon>Bacillales</taxon>
        <taxon>Bacillaceae</taxon>
        <taxon>Bacillus</taxon>
    </lineage>
</organism>
<evidence type="ECO:0000313" key="4">
    <source>
        <dbReference type="Proteomes" id="UP000234803"/>
    </source>
</evidence>
<dbReference type="EMBL" id="JALAWA010000010">
    <property type="protein sequence ID" value="MCY9186093.1"/>
    <property type="molecule type" value="Genomic_DNA"/>
</dbReference>
<sequence length="119" mass="13332">MALNNTELSEWLRERIGQTLDIRKGELTNNQDEISDLDQIVLHLQKVGIRSANHPDDYVANDELVLEGEGTTFTEAGDVPLPQNAYEIPLLGDIHIHQENGGLKVLTDRAVYTIDVQNK</sequence>
<name>A0A9Q6A615_9BACI</name>
<protein>
    <submittedName>
        <fullName evidence="2">Uncharacterized protein</fullName>
    </submittedName>
</protein>
<dbReference type="KEGG" id="bht:DIC78_00715"/>